<dbReference type="InterPro" id="IPR023198">
    <property type="entry name" value="PGP-like_dom2"/>
</dbReference>
<dbReference type="AlphaFoldDB" id="A0A1F8B154"/>
<dbReference type="SFLD" id="SFLDS00003">
    <property type="entry name" value="Haloacid_Dehalogenase"/>
    <property type="match status" value="1"/>
</dbReference>
<name>A0A1F8B154_9BACT</name>
<evidence type="ECO:0000313" key="1">
    <source>
        <dbReference type="EMBL" id="OGM57736.1"/>
    </source>
</evidence>
<dbReference type="Gene3D" id="3.40.50.1000">
    <property type="entry name" value="HAD superfamily/HAD-like"/>
    <property type="match status" value="1"/>
</dbReference>
<dbReference type="Pfam" id="PF13419">
    <property type="entry name" value="HAD_2"/>
    <property type="match status" value="1"/>
</dbReference>
<comment type="caution">
    <text evidence="1">The sequence shown here is derived from an EMBL/GenBank/DDBJ whole genome shotgun (WGS) entry which is preliminary data.</text>
</comment>
<dbReference type="PROSITE" id="PS01228">
    <property type="entry name" value="COF_1"/>
    <property type="match status" value="1"/>
</dbReference>
<sequence>MKISAVIFDLDGTVLSNEDEYGAAFKKVLESLGARVNTDYPQVGGIGVKENWPGLLKKYNVKTKKSLDELASETQKEYLKLLPKVRVKKGLEDFIKGLRADGMKTALATSNVWFIVEKVFAEIPIERLFDSVTTGEEVENKKPAPDLFLVAADKLDVAPVECLVIEDAPSGIEAAHQAGMKVVAVARNTKHESILKDADIVVKSYNQLSGHPVETI</sequence>
<dbReference type="PANTHER" id="PTHR18901:SF38">
    <property type="entry name" value="PSEUDOURIDINE-5'-PHOSPHATASE"/>
    <property type="match status" value="1"/>
</dbReference>
<dbReference type="SFLD" id="SFLDG01129">
    <property type="entry name" value="C1.5:_HAD__Beta-PGM__Phosphata"/>
    <property type="match status" value="1"/>
</dbReference>
<dbReference type="CDD" id="cd07505">
    <property type="entry name" value="HAD_BPGM-like"/>
    <property type="match status" value="1"/>
</dbReference>
<dbReference type="InterPro" id="IPR023214">
    <property type="entry name" value="HAD_sf"/>
</dbReference>
<dbReference type="STRING" id="1802513.A3E46_01335"/>
<dbReference type="SFLD" id="SFLDG01135">
    <property type="entry name" value="C1.5.6:_HAD__Beta-PGM__Phospha"/>
    <property type="match status" value="1"/>
</dbReference>
<accession>A0A1F8B154</accession>
<dbReference type="Gene3D" id="1.10.150.240">
    <property type="entry name" value="Putative phosphatase, domain 2"/>
    <property type="match status" value="1"/>
</dbReference>
<dbReference type="SUPFAM" id="SSF56784">
    <property type="entry name" value="HAD-like"/>
    <property type="match status" value="1"/>
</dbReference>
<gene>
    <name evidence="1" type="ORF">A3E46_01335</name>
</gene>
<evidence type="ECO:0000313" key="2">
    <source>
        <dbReference type="Proteomes" id="UP000178313"/>
    </source>
</evidence>
<dbReference type="NCBIfam" id="TIGR01509">
    <property type="entry name" value="HAD-SF-IA-v3"/>
    <property type="match status" value="1"/>
</dbReference>
<dbReference type="EMBL" id="MGGZ01000005">
    <property type="protein sequence ID" value="OGM57736.1"/>
    <property type="molecule type" value="Genomic_DNA"/>
</dbReference>
<reference evidence="1 2" key="1">
    <citation type="journal article" date="2016" name="Nat. Commun.">
        <title>Thousands of microbial genomes shed light on interconnected biogeochemical processes in an aquifer system.</title>
        <authorList>
            <person name="Anantharaman K."/>
            <person name="Brown C.T."/>
            <person name="Hug L.A."/>
            <person name="Sharon I."/>
            <person name="Castelle C.J."/>
            <person name="Probst A.J."/>
            <person name="Thomas B.C."/>
            <person name="Singh A."/>
            <person name="Wilkins M.J."/>
            <person name="Karaoz U."/>
            <person name="Brodie E.L."/>
            <person name="Williams K.H."/>
            <person name="Hubbard S.S."/>
            <person name="Banfield J.F."/>
        </authorList>
    </citation>
    <scope>NUCLEOTIDE SEQUENCE [LARGE SCALE GENOMIC DNA]</scope>
</reference>
<dbReference type="PANTHER" id="PTHR18901">
    <property type="entry name" value="2-DEOXYGLUCOSE-6-PHOSPHATE PHOSPHATASE 2"/>
    <property type="match status" value="1"/>
</dbReference>
<organism evidence="1 2">
    <name type="scientific">Candidatus Woesebacteria bacterium RIFCSPHIGHO2_12_FULL_46_16</name>
    <dbReference type="NCBI Taxonomy" id="1802513"/>
    <lineage>
        <taxon>Bacteria</taxon>
        <taxon>Candidatus Woeseibacteriota</taxon>
    </lineage>
</organism>
<dbReference type="InterPro" id="IPR006439">
    <property type="entry name" value="HAD-SF_hydro_IA"/>
</dbReference>
<dbReference type="InterPro" id="IPR036412">
    <property type="entry name" value="HAD-like_sf"/>
</dbReference>
<proteinExistence type="predicted"/>
<protein>
    <recommendedName>
        <fullName evidence="3">FCP1 homology domain-containing protein</fullName>
    </recommendedName>
</protein>
<dbReference type="Proteomes" id="UP000178313">
    <property type="component" value="Unassembled WGS sequence"/>
</dbReference>
<evidence type="ECO:0008006" key="3">
    <source>
        <dbReference type="Google" id="ProtNLM"/>
    </source>
</evidence>
<dbReference type="InterPro" id="IPR041492">
    <property type="entry name" value="HAD_2"/>
</dbReference>